<name>A0A8T3ALH6_DENNO</name>
<proteinExistence type="predicted"/>
<keyword evidence="2" id="KW-1185">Reference proteome</keyword>
<protein>
    <submittedName>
        <fullName evidence="1">Uncharacterized protein</fullName>
    </submittedName>
</protein>
<reference evidence="1" key="1">
    <citation type="journal article" date="2022" name="Front. Genet.">
        <title>Chromosome-Scale Assembly of the Dendrobium nobile Genome Provides Insights Into the Molecular Mechanism of the Biosynthesis of the Medicinal Active Ingredient of Dendrobium.</title>
        <authorList>
            <person name="Xu Q."/>
            <person name="Niu S.-C."/>
            <person name="Li K.-L."/>
            <person name="Zheng P.-J."/>
            <person name="Zhang X.-J."/>
            <person name="Jia Y."/>
            <person name="Liu Y."/>
            <person name="Niu Y.-X."/>
            <person name="Yu L.-H."/>
            <person name="Chen D.-F."/>
            <person name="Zhang G.-Q."/>
        </authorList>
    </citation>
    <scope>NUCLEOTIDE SEQUENCE</scope>
    <source>
        <tissue evidence="1">Leaf</tissue>
    </source>
</reference>
<dbReference type="AlphaFoldDB" id="A0A8T3ALH6"/>
<dbReference type="EMBL" id="JAGYWB010000016">
    <property type="protein sequence ID" value="KAI0497113.1"/>
    <property type="molecule type" value="Genomic_DNA"/>
</dbReference>
<evidence type="ECO:0000313" key="2">
    <source>
        <dbReference type="Proteomes" id="UP000829196"/>
    </source>
</evidence>
<sequence>MFGSEGRVKGSIRYGEERRRIYGLHVGRANGIRVAYDRGLFIAAGSQEVGLSCWTARTSTVKVAEMGLVQQEFGCVEYFAYGEGVPIDGDVEKKKQSPDSHFCLLLIFSDANQEASKS</sequence>
<comment type="caution">
    <text evidence="1">The sequence shown here is derived from an EMBL/GenBank/DDBJ whole genome shotgun (WGS) entry which is preliminary data.</text>
</comment>
<accession>A0A8T3ALH6</accession>
<gene>
    <name evidence="1" type="ORF">KFK09_023441</name>
</gene>
<organism evidence="1 2">
    <name type="scientific">Dendrobium nobile</name>
    <name type="common">Orchid</name>
    <dbReference type="NCBI Taxonomy" id="94219"/>
    <lineage>
        <taxon>Eukaryota</taxon>
        <taxon>Viridiplantae</taxon>
        <taxon>Streptophyta</taxon>
        <taxon>Embryophyta</taxon>
        <taxon>Tracheophyta</taxon>
        <taxon>Spermatophyta</taxon>
        <taxon>Magnoliopsida</taxon>
        <taxon>Liliopsida</taxon>
        <taxon>Asparagales</taxon>
        <taxon>Orchidaceae</taxon>
        <taxon>Epidendroideae</taxon>
        <taxon>Malaxideae</taxon>
        <taxon>Dendrobiinae</taxon>
        <taxon>Dendrobium</taxon>
    </lineage>
</organism>
<evidence type="ECO:0000313" key="1">
    <source>
        <dbReference type="EMBL" id="KAI0497113.1"/>
    </source>
</evidence>
<dbReference type="Proteomes" id="UP000829196">
    <property type="component" value="Unassembled WGS sequence"/>
</dbReference>